<dbReference type="FunFam" id="3.40.50.2000:FF:000072">
    <property type="entry name" value="Glycosyl transferase"/>
    <property type="match status" value="1"/>
</dbReference>
<keyword evidence="5" id="KW-1185">Reference proteome</keyword>
<sequence>MARVLFMNAGSEGHINPTIGVVQELISRGEEVVYFSIEAFRERLEKTGASVRTFDDQKFIKAFISGGRDYVLERINGLLLTSDIVIPSVLEQIKDEHFDYIIHDSMFGCGRLLAQILKLPAINSCTSFAQTEESFDNMLEQFYSKVPSAIVKPIYDKFQNLTVMVKEKYDVEIHTPYEAFCNPAPLTIVYTTKAFQPDGEAFDHTYKFVGPSISSRFTPEDFDFTAIKGKKPIYISLGTVFNQAVDFYKLCFEALGNTDHTIVMSIGNRTRISDLGEIPKNFIVKNYVPQTDILQYAKLFITHGGMNSTQEGLYYGVPLIVIPQSADQPIIAGQVADLGAGIELQMQSLTADQLRETIDHVLSSSSFKKAVSNIRESFRKSGGYQQAVDEIFEFSR</sequence>
<dbReference type="PANTHER" id="PTHR48050:SF13">
    <property type="entry name" value="STEROL 3-BETA-GLUCOSYLTRANSFERASE UGT80A2"/>
    <property type="match status" value="1"/>
</dbReference>
<evidence type="ECO:0000313" key="4">
    <source>
        <dbReference type="EMBL" id="MBB6669389.1"/>
    </source>
</evidence>
<dbReference type="InterPro" id="IPR002213">
    <property type="entry name" value="UDP_glucos_trans"/>
</dbReference>
<protein>
    <submittedName>
        <fullName evidence="4">Glycosyl transferase family 1</fullName>
    </submittedName>
</protein>
<feature type="domain" description="Erythromycin biosynthesis protein CIII-like C-terminal" evidence="3">
    <location>
        <begin position="252"/>
        <end position="377"/>
    </location>
</feature>
<accession>A0A7X0RKV4</accession>
<dbReference type="RefSeq" id="WP_185140801.1">
    <property type="nucleotide sequence ID" value="NZ_JACJVP010000001.1"/>
</dbReference>
<dbReference type="Gene3D" id="3.40.50.2000">
    <property type="entry name" value="Glycogen Phosphorylase B"/>
    <property type="match status" value="2"/>
</dbReference>
<comment type="caution">
    <text evidence="4">The sequence shown here is derived from an EMBL/GenBank/DDBJ whole genome shotgun (WGS) entry which is preliminary data.</text>
</comment>
<dbReference type="PANTHER" id="PTHR48050">
    <property type="entry name" value="STEROL 3-BETA-GLUCOSYLTRANSFERASE"/>
    <property type="match status" value="1"/>
</dbReference>
<gene>
    <name evidence="4" type="ORF">H7C19_01680</name>
</gene>
<dbReference type="CDD" id="cd03784">
    <property type="entry name" value="GT1_Gtf-like"/>
    <property type="match status" value="1"/>
</dbReference>
<keyword evidence="2 4" id="KW-0808">Transferase</keyword>
<reference evidence="4 5" key="1">
    <citation type="submission" date="2020-08" db="EMBL/GenBank/DDBJ databases">
        <title>Cohnella phylogeny.</title>
        <authorList>
            <person name="Dunlap C."/>
        </authorList>
    </citation>
    <scope>NUCLEOTIDE SEQUENCE [LARGE SCALE GENOMIC DNA]</scope>
    <source>
        <strain evidence="4 5">DSM 28246</strain>
    </source>
</reference>
<comment type="similarity">
    <text evidence="1">Belongs to the UDP-glycosyltransferase family.</text>
</comment>
<evidence type="ECO:0000256" key="1">
    <source>
        <dbReference type="ARBA" id="ARBA00009995"/>
    </source>
</evidence>
<dbReference type="InterPro" id="IPR050426">
    <property type="entry name" value="Glycosyltransferase_28"/>
</dbReference>
<organism evidence="4 5">
    <name type="scientific">Cohnella nanjingensis</name>
    <dbReference type="NCBI Taxonomy" id="1387779"/>
    <lineage>
        <taxon>Bacteria</taxon>
        <taxon>Bacillati</taxon>
        <taxon>Bacillota</taxon>
        <taxon>Bacilli</taxon>
        <taxon>Bacillales</taxon>
        <taxon>Paenibacillaceae</taxon>
        <taxon>Cohnella</taxon>
    </lineage>
</organism>
<dbReference type="GO" id="GO:0016758">
    <property type="term" value="F:hexosyltransferase activity"/>
    <property type="evidence" value="ECO:0007669"/>
    <property type="project" value="InterPro"/>
</dbReference>
<proteinExistence type="inferred from homology"/>
<dbReference type="SUPFAM" id="SSF53756">
    <property type="entry name" value="UDP-Glycosyltransferase/glycogen phosphorylase"/>
    <property type="match status" value="1"/>
</dbReference>
<evidence type="ECO:0000256" key="2">
    <source>
        <dbReference type="ARBA" id="ARBA00022679"/>
    </source>
</evidence>
<dbReference type="AlphaFoldDB" id="A0A7X0RKV4"/>
<dbReference type="GO" id="GO:0017000">
    <property type="term" value="P:antibiotic biosynthetic process"/>
    <property type="evidence" value="ECO:0007669"/>
    <property type="project" value="UniProtKB-ARBA"/>
</dbReference>
<dbReference type="GO" id="GO:0008194">
    <property type="term" value="F:UDP-glycosyltransferase activity"/>
    <property type="evidence" value="ECO:0007669"/>
    <property type="project" value="InterPro"/>
</dbReference>
<dbReference type="EMBL" id="JACJVP010000001">
    <property type="protein sequence ID" value="MBB6669389.1"/>
    <property type="molecule type" value="Genomic_DNA"/>
</dbReference>
<evidence type="ECO:0000259" key="3">
    <source>
        <dbReference type="Pfam" id="PF06722"/>
    </source>
</evidence>
<dbReference type="InterPro" id="IPR010610">
    <property type="entry name" value="EryCIII-like_C"/>
</dbReference>
<evidence type="ECO:0000313" key="5">
    <source>
        <dbReference type="Proteomes" id="UP000547209"/>
    </source>
</evidence>
<dbReference type="NCBIfam" id="TIGR01426">
    <property type="entry name" value="MGT"/>
    <property type="match status" value="1"/>
</dbReference>
<name>A0A7X0RKV4_9BACL</name>
<dbReference type="InterPro" id="IPR006326">
    <property type="entry name" value="UDPGT_MGT-like"/>
</dbReference>
<dbReference type="Pfam" id="PF06722">
    <property type="entry name" value="EryCIII-like_C"/>
    <property type="match status" value="1"/>
</dbReference>
<dbReference type="Proteomes" id="UP000547209">
    <property type="component" value="Unassembled WGS sequence"/>
</dbReference>